<protein>
    <submittedName>
        <fullName evidence="2">Uncharacterized protein</fullName>
    </submittedName>
</protein>
<dbReference type="AlphaFoldDB" id="A0A4Z2F9J9"/>
<comment type="caution">
    <text evidence="2">The sequence shown here is derived from an EMBL/GenBank/DDBJ whole genome shotgun (WGS) entry which is preliminary data.</text>
</comment>
<proteinExistence type="predicted"/>
<reference evidence="2 3" key="1">
    <citation type="submission" date="2019-03" db="EMBL/GenBank/DDBJ databases">
        <title>First draft genome of Liparis tanakae, snailfish: a comprehensive survey of snailfish specific genes.</title>
        <authorList>
            <person name="Kim W."/>
            <person name="Song I."/>
            <person name="Jeong J.-H."/>
            <person name="Kim D."/>
            <person name="Kim S."/>
            <person name="Ryu S."/>
            <person name="Song J.Y."/>
            <person name="Lee S.K."/>
        </authorList>
    </citation>
    <scope>NUCLEOTIDE SEQUENCE [LARGE SCALE GENOMIC DNA]</scope>
    <source>
        <tissue evidence="2">Muscle</tissue>
    </source>
</reference>
<evidence type="ECO:0000313" key="2">
    <source>
        <dbReference type="EMBL" id="TNN37645.1"/>
    </source>
</evidence>
<keyword evidence="3" id="KW-1185">Reference proteome</keyword>
<accession>A0A4Z2F9J9</accession>
<dbReference type="EMBL" id="SRLO01001461">
    <property type="protein sequence ID" value="TNN37645.1"/>
    <property type="molecule type" value="Genomic_DNA"/>
</dbReference>
<feature type="region of interest" description="Disordered" evidence="1">
    <location>
        <begin position="11"/>
        <end position="43"/>
    </location>
</feature>
<gene>
    <name evidence="2" type="ORF">EYF80_052182</name>
</gene>
<evidence type="ECO:0000256" key="1">
    <source>
        <dbReference type="SAM" id="MobiDB-lite"/>
    </source>
</evidence>
<dbReference type="Proteomes" id="UP000314294">
    <property type="component" value="Unassembled WGS sequence"/>
</dbReference>
<organism evidence="2 3">
    <name type="scientific">Liparis tanakae</name>
    <name type="common">Tanaka's snailfish</name>
    <dbReference type="NCBI Taxonomy" id="230148"/>
    <lineage>
        <taxon>Eukaryota</taxon>
        <taxon>Metazoa</taxon>
        <taxon>Chordata</taxon>
        <taxon>Craniata</taxon>
        <taxon>Vertebrata</taxon>
        <taxon>Euteleostomi</taxon>
        <taxon>Actinopterygii</taxon>
        <taxon>Neopterygii</taxon>
        <taxon>Teleostei</taxon>
        <taxon>Neoteleostei</taxon>
        <taxon>Acanthomorphata</taxon>
        <taxon>Eupercaria</taxon>
        <taxon>Perciformes</taxon>
        <taxon>Cottioidei</taxon>
        <taxon>Cottales</taxon>
        <taxon>Liparidae</taxon>
        <taxon>Liparis</taxon>
    </lineage>
</organism>
<evidence type="ECO:0000313" key="3">
    <source>
        <dbReference type="Proteomes" id="UP000314294"/>
    </source>
</evidence>
<sequence>MFFLLHHNIYPPASNTDEDNETEAIHRPGGDTEDISENPDRKQVDFPDRVTKAQGFRRVTLRPPPPPPPPLHLLYTSSTPPLHLLYTSSPFHFSDGGSVPGSRLR</sequence>
<name>A0A4Z2F9J9_9TELE</name>